<dbReference type="PANTHER" id="PTHR22906">
    <property type="entry name" value="PROPERDIN"/>
    <property type="match status" value="1"/>
</dbReference>
<evidence type="ECO:0000256" key="3">
    <source>
        <dbReference type="SAM" id="SignalP"/>
    </source>
</evidence>
<keyword evidence="1" id="KW-0677">Repeat</keyword>
<dbReference type="Pfam" id="PF00090">
    <property type="entry name" value="TSP_1"/>
    <property type="match status" value="1"/>
</dbReference>
<keyword evidence="5" id="KW-1185">Reference proteome</keyword>
<reference evidence="4" key="1">
    <citation type="submission" date="2022-08" db="UniProtKB">
        <authorList>
            <consortium name="EnsemblMetazoa"/>
        </authorList>
    </citation>
    <scope>IDENTIFICATION</scope>
    <source>
        <strain evidence="4">05x7-T-G4-1.051#20</strain>
    </source>
</reference>
<keyword evidence="2" id="KW-1015">Disulfide bond</keyword>
<dbReference type="SUPFAM" id="SSF82895">
    <property type="entry name" value="TSP-1 type 1 repeat"/>
    <property type="match status" value="2"/>
</dbReference>
<evidence type="ECO:0008006" key="6">
    <source>
        <dbReference type="Google" id="ProtNLM"/>
    </source>
</evidence>
<dbReference type="Gene3D" id="2.20.100.10">
    <property type="entry name" value="Thrombospondin type-1 (TSP1) repeat"/>
    <property type="match status" value="2"/>
</dbReference>
<dbReference type="OrthoDB" id="6090399at2759"/>
<name>A0A8W8J7I9_MAGGI</name>
<protein>
    <recommendedName>
        <fullName evidence="6">Hemicentin-1</fullName>
    </recommendedName>
</protein>
<evidence type="ECO:0000313" key="4">
    <source>
        <dbReference type="EnsemblMetazoa" id="G17686.1:cds"/>
    </source>
</evidence>
<feature type="signal peptide" evidence="3">
    <location>
        <begin position="1"/>
        <end position="21"/>
    </location>
</feature>
<organism evidence="4 5">
    <name type="scientific">Magallana gigas</name>
    <name type="common">Pacific oyster</name>
    <name type="synonym">Crassostrea gigas</name>
    <dbReference type="NCBI Taxonomy" id="29159"/>
    <lineage>
        <taxon>Eukaryota</taxon>
        <taxon>Metazoa</taxon>
        <taxon>Spiralia</taxon>
        <taxon>Lophotrochozoa</taxon>
        <taxon>Mollusca</taxon>
        <taxon>Bivalvia</taxon>
        <taxon>Autobranchia</taxon>
        <taxon>Pteriomorphia</taxon>
        <taxon>Ostreida</taxon>
        <taxon>Ostreoidea</taxon>
        <taxon>Ostreidae</taxon>
        <taxon>Magallana</taxon>
    </lineage>
</organism>
<dbReference type="PROSITE" id="PS50092">
    <property type="entry name" value="TSP1"/>
    <property type="match status" value="2"/>
</dbReference>
<sequence length="216" mass="24569">MKLVYLVSLFVLVLHFEGTETTGCTPEKTSFPCNTYKTVSTARQRKTECGRGFWWWEPKIKYCTKYSTKYITGVNHRTCYKSINHGCWGSWSRWSTWSQCGNHKHHKCIGQQKKTRTRVCDNPKPSNGGRYCPGSSNMNITRSCQIGVNGGWSVWGHWKPLSPCSNSCGKGWNLMIRERSCTNPTPRCGGQMCHGPSIKHKMKSCNSEKLCGKRGK</sequence>
<dbReference type="FunFam" id="2.20.100.10:FF:000001">
    <property type="entry name" value="semaphorin-5A isoform X1"/>
    <property type="match status" value="1"/>
</dbReference>
<evidence type="ECO:0000256" key="2">
    <source>
        <dbReference type="ARBA" id="ARBA00023157"/>
    </source>
</evidence>
<feature type="chain" id="PRO_5036498502" description="Hemicentin-1" evidence="3">
    <location>
        <begin position="22"/>
        <end position="216"/>
    </location>
</feature>
<accession>A0A8W8J7I9</accession>
<dbReference type="SMART" id="SM00209">
    <property type="entry name" value="TSP1"/>
    <property type="match status" value="2"/>
</dbReference>
<proteinExistence type="predicted"/>
<dbReference type="PANTHER" id="PTHR22906:SF21">
    <property type="entry name" value="SEMA DOMAIN-CONTAINING PROTEIN"/>
    <property type="match status" value="1"/>
</dbReference>
<dbReference type="InterPro" id="IPR036383">
    <property type="entry name" value="TSP1_rpt_sf"/>
</dbReference>
<dbReference type="InterPro" id="IPR052065">
    <property type="entry name" value="Compl_asym_regulator"/>
</dbReference>
<keyword evidence="3" id="KW-0732">Signal</keyword>
<dbReference type="InterPro" id="IPR000884">
    <property type="entry name" value="TSP1_rpt"/>
</dbReference>
<dbReference type="AlphaFoldDB" id="A0A8W8J7I9"/>
<dbReference type="Proteomes" id="UP000005408">
    <property type="component" value="Unassembled WGS sequence"/>
</dbReference>
<evidence type="ECO:0000313" key="5">
    <source>
        <dbReference type="Proteomes" id="UP000005408"/>
    </source>
</evidence>
<dbReference type="EnsemblMetazoa" id="G17686.1">
    <property type="protein sequence ID" value="G17686.1:cds"/>
    <property type="gene ID" value="G17686"/>
</dbReference>
<evidence type="ECO:0000256" key="1">
    <source>
        <dbReference type="ARBA" id="ARBA00022737"/>
    </source>
</evidence>